<dbReference type="EMBL" id="QRGA01000014">
    <property type="protein sequence ID" value="RDU96579.1"/>
    <property type="molecule type" value="Genomic_DNA"/>
</dbReference>
<comment type="caution">
    <text evidence="1">The sequence shown here is derived from an EMBL/GenBank/DDBJ whole genome shotgun (WGS) entry which is preliminary data.</text>
</comment>
<keyword evidence="2" id="KW-1185">Reference proteome</keyword>
<reference evidence="1 2" key="1">
    <citation type="submission" date="2018-08" db="EMBL/GenBank/DDBJ databases">
        <title>Paraburkholderia sp. DHOM06 isolated from forest soil.</title>
        <authorList>
            <person name="Gao Z.-H."/>
            <person name="Qiu L.-H."/>
        </authorList>
    </citation>
    <scope>NUCLEOTIDE SEQUENCE [LARGE SCALE GENOMIC DNA]</scope>
    <source>
        <strain evidence="1 2">DHOM06</strain>
    </source>
</reference>
<name>A0A3D8JU01_9BURK</name>
<evidence type="ECO:0000313" key="2">
    <source>
        <dbReference type="Proteomes" id="UP000256838"/>
    </source>
</evidence>
<dbReference type="AlphaFoldDB" id="A0A3D8JU01"/>
<organism evidence="1 2">
    <name type="scientific">Trinickia dinghuensis</name>
    <dbReference type="NCBI Taxonomy" id="2291023"/>
    <lineage>
        <taxon>Bacteria</taxon>
        <taxon>Pseudomonadati</taxon>
        <taxon>Pseudomonadota</taxon>
        <taxon>Betaproteobacteria</taxon>
        <taxon>Burkholderiales</taxon>
        <taxon>Burkholderiaceae</taxon>
        <taxon>Trinickia</taxon>
    </lineage>
</organism>
<dbReference type="Proteomes" id="UP000256838">
    <property type="component" value="Unassembled WGS sequence"/>
</dbReference>
<gene>
    <name evidence="1" type="ORF">DWV00_23650</name>
</gene>
<accession>A0A3D8JU01</accession>
<proteinExistence type="predicted"/>
<protein>
    <submittedName>
        <fullName evidence="1">Uncharacterized protein</fullName>
    </submittedName>
</protein>
<sequence length="66" mass="7300">MAAEGTPVYASANDAETRELFTLFAGDSCIPLRSVFEKVYLHTEVQCENGRGWVIDQQNFNITSAS</sequence>
<evidence type="ECO:0000313" key="1">
    <source>
        <dbReference type="EMBL" id="RDU96579.1"/>
    </source>
</evidence>